<accession>A0A2K9H3Q7</accession>
<sequence length="71" mass="7888">MKDKVNELRILLSDLDTLIYILSGGFKKTSLEGNGTVKEQIACYKTLGTDIQSLITEILEENGDDINPSRD</sequence>
<evidence type="ECO:0000313" key="4">
    <source>
        <dbReference type="Proteomes" id="UP000479773"/>
    </source>
</evidence>
<reference evidence="3 4" key="1">
    <citation type="journal article" date="2019" name="Nat. Med.">
        <title>A library of human gut bacterial isolates paired with longitudinal multiomics data enables mechanistic microbiome research.</title>
        <authorList>
            <person name="Poyet M."/>
            <person name="Groussin M."/>
            <person name="Gibbons S.M."/>
            <person name="Avila-Pacheco J."/>
            <person name="Jiang X."/>
            <person name="Kearney S.M."/>
            <person name="Perrotta A.R."/>
            <person name="Berdy B."/>
            <person name="Zhao S."/>
            <person name="Lieberman T.D."/>
            <person name="Swanson P.K."/>
            <person name="Smith M."/>
            <person name="Roesemann S."/>
            <person name="Alexander J.E."/>
            <person name="Rich S.A."/>
            <person name="Livny J."/>
            <person name="Vlamakis H."/>
            <person name="Clish C."/>
            <person name="Bullock K."/>
            <person name="Deik A."/>
            <person name="Scott J."/>
            <person name="Pierce K.A."/>
            <person name="Xavier R.J."/>
            <person name="Alm E.J."/>
        </authorList>
    </citation>
    <scope>NUCLEOTIDE SEQUENCE [LARGE SCALE GENOMIC DNA]</scope>
    <source>
        <strain evidence="2 3">BIOML-A1</strain>
        <strain evidence="1 4">BIOML-A106</strain>
    </source>
</reference>
<name>A0A2K9H3Q7_BACFG</name>
<dbReference type="EMBL" id="VWEQ01000217">
    <property type="protein sequence ID" value="KAA4739659.1"/>
    <property type="molecule type" value="Genomic_DNA"/>
</dbReference>
<protein>
    <submittedName>
        <fullName evidence="1">Uncharacterized protein</fullName>
    </submittedName>
</protein>
<dbReference type="AlphaFoldDB" id="A0A2K9H3Q7"/>
<gene>
    <name evidence="2" type="ORF">F2Z25_11360</name>
    <name evidence="1" type="ORF">F3B44_26310</name>
</gene>
<dbReference type="RefSeq" id="WP_032556696.1">
    <property type="nucleotide sequence ID" value="NZ_CAAKNW010000164.1"/>
</dbReference>
<evidence type="ECO:0000313" key="2">
    <source>
        <dbReference type="EMBL" id="KAA5207564.1"/>
    </source>
</evidence>
<organism evidence="1 4">
    <name type="scientific">Bacteroides fragilis</name>
    <dbReference type="NCBI Taxonomy" id="817"/>
    <lineage>
        <taxon>Bacteria</taxon>
        <taxon>Pseudomonadati</taxon>
        <taxon>Bacteroidota</taxon>
        <taxon>Bacteroidia</taxon>
        <taxon>Bacteroidales</taxon>
        <taxon>Bacteroidaceae</taxon>
        <taxon>Bacteroides</taxon>
    </lineage>
</organism>
<dbReference type="Proteomes" id="UP000429838">
    <property type="component" value="Unassembled WGS sequence"/>
</dbReference>
<dbReference type="Proteomes" id="UP000479773">
    <property type="component" value="Unassembled WGS sequence"/>
</dbReference>
<evidence type="ECO:0000313" key="1">
    <source>
        <dbReference type="EMBL" id="KAA4739659.1"/>
    </source>
</evidence>
<comment type="caution">
    <text evidence="1">The sequence shown here is derived from an EMBL/GenBank/DDBJ whole genome shotgun (WGS) entry which is preliminary data.</text>
</comment>
<proteinExistence type="predicted"/>
<evidence type="ECO:0000313" key="3">
    <source>
        <dbReference type="Proteomes" id="UP000429838"/>
    </source>
</evidence>
<dbReference type="EMBL" id="VWAQ01000008">
    <property type="protein sequence ID" value="KAA5207564.1"/>
    <property type="molecule type" value="Genomic_DNA"/>
</dbReference>